<gene>
    <name evidence="1" type="ORF">NUZ5A_50250</name>
</gene>
<accession>A0A812EVS1</accession>
<name>A0A812EVS1_9ARCH</name>
<organism evidence="1 2">
    <name type="scientific">Candidatus Nitrosotenuis uzonensis</name>
    <dbReference type="NCBI Taxonomy" id="1407055"/>
    <lineage>
        <taxon>Archaea</taxon>
        <taxon>Nitrososphaerota</taxon>
        <taxon>Candidatus Nitrosotenuis</taxon>
    </lineage>
</organism>
<comment type="caution">
    <text evidence="1">The sequence shown here is derived from an EMBL/GenBank/DDBJ whole genome shotgun (WGS) entry which is preliminary data.</text>
</comment>
<dbReference type="EMBL" id="CAJNAQ010000005">
    <property type="protein sequence ID" value="CAE6494133.1"/>
    <property type="molecule type" value="Genomic_DNA"/>
</dbReference>
<proteinExistence type="predicted"/>
<protein>
    <submittedName>
        <fullName evidence="1">Uncharacterized protein</fullName>
    </submittedName>
</protein>
<reference evidence="1" key="1">
    <citation type="submission" date="2021-02" db="EMBL/GenBank/DDBJ databases">
        <authorList>
            <person name="Han P."/>
        </authorList>
    </citation>
    <scope>NUCLEOTIDE SEQUENCE</scope>
    <source>
        <strain evidence="1">Candidatus Nitrosotenuis uzonensis 5A</strain>
    </source>
</reference>
<dbReference type="Proteomes" id="UP000655759">
    <property type="component" value="Unassembled WGS sequence"/>
</dbReference>
<evidence type="ECO:0000313" key="1">
    <source>
        <dbReference type="EMBL" id="CAE6494133.1"/>
    </source>
</evidence>
<dbReference type="AlphaFoldDB" id="A0A812EVS1"/>
<evidence type="ECO:0000313" key="2">
    <source>
        <dbReference type="Proteomes" id="UP000655759"/>
    </source>
</evidence>
<sequence>MLILGSENSQTNYPKHLAEYLLYRNISISELIASFKQDGL</sequence>